<evidence type="ECO:0000313" key="7">
    <source>
        <dbReference type="Proteomes" id="UP000606044"/>
    </source>
</evidence>
<dbReference type="SMART" id="SM00346">
    <property type="entry name" value="HTH_ICLR"/>
    <property type="match status" value="1"/>
</dbReference>
<reference evidence="6" key="1">
    <citation type="journal article" date="2014" name="Int. J. Syst. Evol. Microbiol.">
        <title>Complete genome sequence of Corynebacterium casei LMG S-19264T (=DSM 44701T), isolated from a smear-ripened cheese.</title>
        <authorList>
            <consortium name="US DOE Joint Genome Institute (JGI-PGF)"/>
            <person name="Walter F."/>
            <person name="Albersmeier A."/>
            <person name="Kalinowski J."/>
            <person name="Ruckert C."/>
        </authorList>
    </citation>
    <scope>NUCLEOTIDE SEQUENCE</scope>
    <source>
        <strain evidence="6">CCM 7897</strain>
    </source>
</reference>
<keyword evidence="3" id="KW-0804">Transcription</keyword>
<accession>A0A917C2U0</accession>
<dbReference type="SUPFAM" id="SSF46785">
    <property type="entry name" value="Winged helix' DNA-binding domain"/>
    <property type="match status" value="1"/>
</dbReference>
<organism evidence="6 7">
    <name type="scientific">Azorhizobium oxalatiphilum</name>
    <dbReference type="NCBI Taxonomy" id="980631"/>
    <lineage>
        <taxon>Bacteria</taxon>
        <taxon>Pseudomonadati</taxon>
        <taxon>Pseudomonadota</taxon>
        <taxon>Alphaproteobacteria</taxon>
        <taxon>Hyphomicrobiales</taxon>
        <taxon>Xanthobacteraceae</taxon>
        <taxon>Azorhizobium</taxon>
    </lineage>
</organism>
<sequence length="250" mass="27950">MAVKQAQNVLEILEYFAKRKRPASLSELADDLGWPRSSTFNLINTLIDKGYLYEPKARGGYYPTPRWQVMSNAVADAEPLPEAIASLVSEVAEETGETTAIGGPAGTSLIFIHVVESTSPIRYFAQIGHKLPIHATSTGRAVLSQYSRDERYALYRKIKFVKYARNTLTSIEEVEAEIRRSEQRGWFQSISDYSQDLCGVALPLPLGARRLAMVVAGPEFRCVQRIEAMADISRRAISRFRPLLDEYSGS</sequence>
<dbReference type="InterPro" id="IPR014757">
    <property type="entry name" value="Tscrpt_reg_IclR_C"/>
</dbReference>
<protein>
    <submittedName>
        <fullName evidence="6">Transcriptional regulator</fullName>
    </submittedName>
</protein>
<dbReference type="InterPro" id="IPR050707">
    <property type="entry name" value="HTH_MetabolicPath_Reg"/>
</dbReference>
<dbReference type="RefSeq" id="WP_188580125.1">
    <property type="nucleotide sequence ID" value="NZ_BMCT01000004.1"/>
</dbReference>
<dbReference type="GO" id="GO:0003700">
    <property type="term" value="F:DNA-binding transcription factor activity"/>
    <property type="evidence" value="ECO:0007669"/>
    <property type="project" value="TreeGrafter"/>
</dbReference>
<reference evidence="6" key="2">
    <citation type="submission" date="2020-09" db="EMBL/GenBank/DDBJ databases">
        <authorList>
            <person name="Sun Q."/>
            <person name="Sedlacek I."/>
        </authorList>
    </citation>
    <scope>NUCLEOTIDE SEQUENCE</scope>
    <source>
        <strain evidence="6">CCM 7897</strain>
    </source>
</reference>
<dbReference type="Gene3D" id="1.10.10.10">
    <property type="entry name" value="Winged helix-like DNA-binding domain superfamily/Winged helix DNA-binding domain"/>
    <property type="match status" value="1"/>
</dbReference>
<dbReference type="Pfam" id="PF01614">
    <property type="entry name" value="IclR_C"/>
    <property type="match status" value="1"/>
</dbReference>
<dbReference type="Proteomes" id="UP000606044">
    <property type="component" value="Unassembled WGS sequence"/>
</dbReference>
<evidence type="ECO:0000256" key="1">
    <source>
        <dbReference type="ARBA" id="ARBA00023015"/>
    </source>
</evidence>
<feature type="domain" description="HTH iclR-type" evidence="4">
    <location>
        <begin position="3"/>
        <end position="65"/>
    </location>
</feature>
<dbReference type="PANTHER" id="PTHR30136">
    <property type="entry name" value="HELIX-TURN-HELIX TRANSCRIPTIONAL REGULATOR, ICLR FAMILY"/>
    <property type="match status" value="1"/>
</dbReference>
<evidence type="ECO:0000259" key="4">
    <source>
        <dbReference type="PROSITE" id="PS51077"/>
    </source>
</evidence>
<evidence type="ECO:0000259" key="5">
    <source>
        <dbReference type="PROSITE" id="PS51078"/>
    </source>
</evidence>
<dbReference type="SUPFAM" id="SSF55781">
    <property type="entry name" value="GAF domain-like"/>
    <property type="match status" value="1"/>
</dbReference>
<gene>
    <name evidence="6" type="ORF">GCM10007301_30900</name>
</gene>
<evidence type="ECO:0000256" key="2">
    <source>
        <dbReference type="ARBA" id="ARBA00023125"/>
    </source>
</evidence>
<keyword evidence="1" id="KW-0805">Transcription regulation</keyword>
<dbReference type="GO" id="GO:0003677">
    <property type="term" value="F:DNA binding"/>
    <property type="evidence" value="ECO:0007669"/>
    <property type="project" value="UniProtKB-KW"/>
</dbReference>
<keyword evidence="2" id="KW-0238">DNA-binding</keyword>
<dbReference type="InterPro" id="IPR036390">
    <property type="entry name" value="WH_DNA-bd_sf"/>
</dbReference>
<feature type="domain" description="IclR-ED" evidence="5">
    <location>
        <begin position="66"/>
        <end position="250"/>
    </location>
</feature>
<dbReference type="PANTHER" id="PTHR30136:SF35">
    <property type="entry name" value="HTH-TYPE TRANSCRIPTIONAL REGULATOR RV1719"/>
    <property type="match status" value="1"/>
</dbReference>
<dbReference type="GO" id="GO:0045892">
    <property type="term" value="P:negative regulation of DNA-templated transcription"/>
    <property type="evidence" value="ECO:0007669"/>
    <property type="project" value="TreeGrafter"/>
</dbReference>
<dbReference type="PROSITE" id="PS51078">
    <property type="entry name" value="ICLR_ED"/>
    <property type="match status" value="1"/>
</dbReference>
<dbReference type="InterPro" id="IPR029016">
    <property type="entry name" value="GAF-like_dom_sf"/>
</dbReference>
<dbReference type="InterPro" id="IPR005471">
    <property type="entry name" value="Tscrpt_reg_IclR_N"/>
</dbReference>
<keyword evidence="7" id="KW-1185">Reference proteome</keyword>
<dbReference type="Gene3D" id="3.30.450.40">
    <property type="match status" value="1"/>
</dbReference>
<dbReference type="Pfam" id="PF09339">
    <property type="entry name" value="HTH_IclR"/>
    <property type="match status" value="1"/>
</dbReference>
<name>A0A917C2U0_9HYPH</name>
<proteinExistence type="predicted"/>
<dbReference type="PROSITE" id="PS51077">
    <property type="entry name" value="HTH_ICLR"/>
    <property type="match status" value="1"/>
</dbReference>
<comment type="caution">
    <text evidence="6">The sequence shown here is derived from an EMBL/GenBank/DDBJ whole genome shotgun (WGS) entry which is preliminary data.</text>
</comment>
<evidence type="ECO:0000256" key="3">
    <source>
        <dbReference type="ARBA" id="ARBA00023163"/>
    </source>
</evidence>
<dbReference type="EMBL" id="BMCT01000004">
    <property type="protein sequence ID" value="GGF69043.1"/>
    <property type="molecule type" value="Genomic_DNA"/>
</dbReference>
<dbReference type="AlphaFoldDB" id="A0A917C2U0"/>
<evidence type="ECO:0000313" key="6">
    <source>
        <dbReference type="EMBL" id="GGF69043.1"/>
    </source>
</evidence>
<dbReference type="InterPro" id="IPR036388">
    <property type="entry name" value="WH-like_DNA-bd_sf"/>
</dbReference>